<feature type="region of interest" description="Disordered" evidence="1">
    <location>
        <begin position="1"/>
        <end position="268"/>
    </location>
</feature>
<protein>
    <submittedName>
        <fullName evidence="2">Uncharacterized protein</fullName>
    </submittedName>
</protein>
<accession>A0AAE8N6V3</accession>
<name>A0AAE8N6V3_9PEZI</name>
<organism evidence="2 3">
    <name type="scientific">Cephalotrichum gorgonifer</name>
    <dbReference type="NCBI Taxonomy" id="2041049"/>
    <lineage>
        <taxon>Eukaryota</taxon>
        <taxon>Fungi</taxon>
        <taxon>Dikarya</taxon>
        <taxon>Ascomycota</taxon>
        <taxon>Pezizomycotina</taxon>
        <taxon>Sordariomycetes</taxon>
        <taxon>Hypocreomycetidae</taxon>
        <taxon>Microascales</taxon>
        <taxon>Microascaceae</taxon>
        <taxon>Cephalotrichum</taxon>
    </lineage>
</organism>
<comment type="caution">
    <text evidence="2">The sequence shown here is derived from an EMBL/GenBank/DDBJ whole genome shotgun (WGS) entry which is preliminary data.</text>
</comment>
<gene>
    <name evidence="2" type="ORF">DNG_09408</name>
</gene>
<dbReference type="AlphaFoldDB" id="A0AAE8N6V3"/>
<feature type="region of interest" description="Disordered" evidence="1">
    <location>
        <begin position="483"/>
        <end position="505"/>
    </location>
</feature>
<dbReference type="EMBL" id="ONZQ02000016">
    <property type="protein sequence ID" value="SPO06714.1"/>
    <property type="molecule type" value="Genomic_DNA"/>
</dbReference>
<sequence>MPPPPSTPAHKFIFKRPHHGRETPLRLSSPRFVTPGAPAHPVSTPTPSQLFLPSSARPRPRYSDEIEDSPPSSPIPELLGVLERDDEVGVGVGDGHGDGDGRERKRRRVSSPPDEIDEGGAGHAVSTSSPSRGIAPSRYRDEIEDSPPSSPVAALEVPEGDIGNGPGDSDENGAGETSDAEKERQMSRSPTARVQEKEGPGGILENFSSSSSSSSSDAIAGTDGDSFSEAAASEGSPGTHRDGRPLARQPKFQEPPRFKLPSPECEPHLEGLPPAFTPQRRGAKYVPGGLAAEVQGWLSHIKGSKEMESMLRVSVQEVREGGRMYLVRGRRLGGPSGIGGGGGGGEEEGELRILLAGEGEMTGLGNRASVTEGCVIEAGGPRWDVELDGLGKWTVVCDWRVAGSSPYRHYAAVVHVLCPAPILARTPHHLSPRPSLRGHHGHHGIHLAPDCGPGQAQSHPGRAYGIAAEGCPSETRFSRPVASALVRRRSDSGSETDRGSGSCYSSCPCRAPDLGWLLDLLLLRLLAGPRPPTGEWLRERERPPAGDRSDLGERDPRRGGEAEREELELVEMVETESSETDRARPRPDFLISSSSRSSSSLFFARSASRFASSASAKPFLK</sequence>
<feature type="compositionally biased region" description="Basic and acidic residues" evidence="1">
    <location>
        <begin position="488"/>
        <end position="498"/>
    </location>
</feature>
<evidence type="ECO:0000313" key="2">
    <source>
        <dbReference type="EMBL" id="SPO06714.1"/>
    </source>
</evidence>
<reference evidence="2" key="1">
    <citation type="submission" date="2018-03" db="EMBL/GenBank/DDBJ databases">
        <authorList>
            <person name="Guldener U."/>
        </authorList>
    </citation>
    <scope>NUCLEOTIDE SEQUENCE</scope>
</reference>
<feature type="compositionally biased region" description="Basic and acidic residues" evidence="1">
    <location>
        <begin position="536"/>
        <end position="562"/>
    </location>
</feature>
<feature type="compositionally biased region" description="Low complexity" evidence="1">
    <location>
        <begin position="592"/>
        <end position="601"/>
    </location>
</feature>
<feature type="compositionally biased region" description="Polar residues" evidence="1">
    <location>
        <begin position="43"/>
        <end position="52"/>
    </location>
</feature>
<feature type="compositionally biased region" description="Acidic residues" evidence="1">
    <location>
        <begin position="563"/>
        <end position="578"/>
    </location>
</feature>
<feature type="region of interest" description="Disordered" evidence="1">
    <location>
        <begin position="532"/>
        <end position="601"/>
    </location>
</feature>
<evidence type="ECO:0000313" key="3">
    <source>
        <dbReference type="Proteomes" id="UP001187682"/>
    </source>
</evidence>
<evidence type="ECO:0000256" key="1">
    <source>
        <dbReference type="SAM" id="MobiDB-lite"/>
    </source>
</evidence>
<keyword evidence="3" id="KW-1185">Reference proteome</keyword>
<proteinExistence type="predicted"/>
<dbReference type="Proteomes" id="UP001187682">
    <property type="component" value="Unassembled WGS sequence"/>
</dbReference>